<accession>A0A1R1PMZ5</accession>
<feature type="non-terminal residue" evidence="2">
    <location>
        <position position="481"/>
    </location>
</feature>
<organism evidence="2 3">
    <name type="scientific">Zancudomyces culisetae</name>
    <name type="common">Gut fungus</name>
    <name type="synonym">Smittium culisetae</name>
    <dbReference type="NCBI Taxonomy" id="1213189"/>
    <lineage>
        <taxon>Eukaryota</taxon>
        <taxon>Fungi</taxon>
        <taxon>Fungi incertae sedis</taxon>
        <taxon>Zoopagomycota</taxon>
        <taxon>Kickxellomycotina</taxon>
        <taxon>Harpellomycetes</taxon>
        <taxon>Harpellales</taxon>
        <taxon>Legeriomycetaceae</taxon>
        <taxon>Zancudomyces</taxon>
    </lineage>
</organism>
<dbReference type="EMBL" id="LSSK01000701">
    <property type="protein sequence ID" value="OMH82273.1"/>
    <property type="molecule type" value="Genomic_DNA"/>
</dbReference>
<name>A0A1R1PMZ5_ZANCU</name>
<evidence type="ECO:0000313" key="2">
    <source>
        <dbReference type="EMBL" id="OMH82273.1"/>
    </source>
</evidence>
<feature type="region of interest" description="Disordered" evidence="1">
    <location>
        <begin position="228"/>
        <end position="248"/>
    </location>
</feature>
<keyword evidence="3" id="KW-1185">Reference proteome</keyword>
<proteinExistence type="predicted"/>
<feature type="compositionally biased region" description="Basic and acidic residues" evidence="1">
    <location>
        <begin position="228"/>
        <end position="246"/>
    </location>
</feature>
<evidence type="ECO:0000256" key="1">
    <source>
        <dbReference type="SAM" id="MobiDB-lite"/>
    </source>
</evidence>
<dbReference type="AlphaFoldDB" id="A0A1R1PMZ5"/>
<comment type="caution">
    <text evidence="2">The sequence shown here is derived from an EMBL/GenBank/DDBJ whole genome shotgun (WGS) entry which is preliminary data.</text>
</comment>
<gene>
    <name evidence="2" type="ORF">AX774_g4249</name>
</gene>
<reference evidence="3" key="1">
    <citation type="submission" date="2017-01" db="EMBL/GenBank/DDBJ databases">
        <authorList>
            <person name="Wang Y."/>
            <person name="White M."/>
            <person name="Kvist S."/>
            <person name="Moncalvo J.-M."/>
        </authorList>
    </citation>
    <scope>NUCLEOTIDE SEQUENCE [LARGE SCALE GENOMIC DNA]</scope>
    <source>
        <strain evidence="3">COL-18-3</strain>
    </source>
</reference>
<sequence length="481" mass="55766">MAEPWSFQTEFGHYVYPVLGIYSDTIAEMKSEYGRRVARTLVDHFTTFKTDDTFDKAPKTKELEQLWYPVRRNWKVVDLKDVIQKKKDLTKEKGMILHSSWIEKFQNLPSVTISFYELDDEQAIVEKIKKIIENSNVLHTVVVILDQKQYETYGTDARLSHICKESGIDMHHLAVSRPGNREYIEEFLNGLELGLRTDAILYYSGRIAEKQQKLADLINLDARNDIQPRFQNDREREKSADREKDSNAVTTGKLVRQYLKLSYFAECSEDNETKKHCIKEGYRQIQTYLRELIIDERYQSKEAESNTDVGVSGDTDTPTENDVLDKAVYKEWEKSAKTLEFTKNKDWIEGINVMNTLCLRMEREAIKEKQESPRSQHLENFRQLLELSGIDTNHVWYYLMAHILASFIPIYKVVLANNLQISNTSLKFAVTEKLVDIINTTITNAGSIELCTALTFVSAARIMKQQLVKGFEMFNDTAGQI</sequence>
<protein>
    <submittedName>
        <fullName evidence="2">Uncharacterized protein</fullName>
    </submittedName>
</protein>
<evidence type="ECO:0000313" key="3">
    <source>
        <dbReference type="Proteomes" id="UP000188320"/>
    </source>
</evidence>
<dbReference type="OrthoDB" id="5537882at2759"/>
<dbReference type="Proteomes" id="UP000188320">
    <property type="component" value="Unassembled WGS sequence"/>
</dbReference>